<name>A0A6I2U9H6_9FIRM</name>
<evidence type="ECO:0000313" key="1">
    <source>
        <dbReference type="EMBL" id="MSU08098.1"/>
    </source>
</evidence>
<dbReference type="AlphaFoldDB" id="A0A6I2U9H6"/>
<keyword evidence="2" id="KW-1185">Reference proteome</keyword>
<dbReference type="Proteomes" id="UP000433181">
    <property type="component" value="Unassembled WGS sequence"/>
</dbReference>
<protein>
    <submittedName>
        <fullName evidence="1">Uncharacterized protein</fullName>
    </submittedName>
</protein>
<accession>A0A6I2U9H6</accession>
<dbReference type="GeneID" id="96778011"/>
<reference evidence="1 2" key="1">
    <citation type="submission" date="2019-08" db="EMBL/GenBank/DDBJ databases">
        <title>In-depth cultivation of the pig gut microbiome towards novel bacterial diversity and tailored functional studies.</title>
        <authorList>
            <person name="Wylensek D."/>
            <person name="Hitch T.C.A."/>
            <person name="Clavel T."/>
        </authorList>
    </citation>
    <scope>NUCLEOTIDE SEQUENCE [LARGE SCALE GENOMIC DNA]</scope>
    <source>
        <strain evidence="1 2">WCA-693-APC-5D-A</strain>
    </source>
</reference>
<evidence type="ECO:0000313" key="2">
    <source>
        <dbReference type="Proteomes" id="UP000433181"/>
    </source>
</evidence>
<sequence length="62" mass="7306">MFVFEWDEKEEREALLEAGKTKGKLEILKNIMAKNNWPAERALEFMGIAKSQYNQYISLLQI</sequence>
<gene>
    <name evidence="1" type="ORF">FYJ84_03710</name>
</gene>
<dbReference type="RefSeq" id="WP_154406258.1">
    <property type="nucleotide sequence ID" value="NZ_VUNR01000005.1"/>
</dbReference>
<proteinExistence type="predicted"/>
<comment type="caution">
    <text evidence="1">The sequence shown here is derived from an EMBL/GenBank/DDBJ whole genome shotgun (WGS) entry which is preliminary data.</text>
</comment>
<organism evidence="1 2">
    <name type="scientific">Anaerovibrio slackiae</name>
    <dbReference type="NCBI Taxonomy" id="2652309"/>
    <lineage>
        <taxon>Bacteria</taxon>
        <taxon>Bacillati</taxon>
        <taxon>Bacillota</taxon>
        <taxon>Negativicutes</taxon>
        <taxon>Selenomonadales</taxon>
        <taxon>Selenomonadaceae</taxon>
        <taxon>Anaerovibrio</taxon>
    </lineage>
</organism>
<dbReference type="EMBL" id="VUNR01000005">
    <property type="protein sequence ID" value="MSU08098.1"/>
    <property type="molecule type" value="Genomic_DNA"/>
</dbReference>